<keyword evidence="3" id="KW-1003">Cell membrane</keyword>
<dbReference type="PANTHER" id="PTHR34582:SF6">
    <property type="entry name" value="UPF0702 TRANSMEMBRANE PROTEIN YCAP"/>
    <property type="match status" value="1"/>
</dbReference>
<keyword evidence="5 7" id="KW-1133">Transmembrane helix</keyword>
<evidence type="ECO:0000256" key="4">
    <source>
        <dbReference type="ARBA" id="ARBA00022692"/>
    </source>
</evidence>
<dbReference type="Proteomes" id="UP000286268">
    <property type="component" value="Chromosome"/>
</dbReference>
<dbReference type="EMBL" id="CP025746">
    <property type="protein sequence ID" value="QAA34869.1"/>
    <property type="molecule type" value="Genomic_DNA"/>
</dbReference>
<evidence type="ECO:0000313" key="9">
    <source>
        <dbReference type="EMBL" id="QAA34869.1"/>
    </source>
</evidence>
<evidence type="ECO:0000256" key="7">
    <source>
        <dbReference type="SAM" id="Phobius"/>
    </source>
</evidence>
<dbReference type="RefSeq" id="WP_128215581.1">
    <property type="nucleotide sequence ID" value="NZ_CP025746.1"/>
</dbReference>
<keyword evidence="6 7" id="KW-0472">Membrane</keyword>
<evidence type="ECO:0000256" key="1">
    <source>
        <dbReference type="ARBA" id="ARBA00004651"/>
    </source>
</evidence>
<evidence type="ECO:0000256" key="2">
    <source>
        <dbReference type="ARBA" id="ARBA00006448"/>
    </source>
</evidence>
<organism evidence="9 10">
    <name type="scientific">Clostridium manihotivorum</name>
    <dbReference type="NCBI Taxonomy" id="2320868"/>
    <lineage>
        <taxon>Bacteria</taxon>
        <taxon>Bacillati</taxon>
        <taxon>Bacillota</taxon>
        <taxon>Clostridia</taxon>
        <taxon>Eubacteriales</taxon>
        <taxon>Clostridiaceae</taxon>
        <taxon>Clostridium</taxon>
    </lineage>
</organism>
<keyword evidence="10" id="KW-1185">Reference proteome</keyword>
<dbReference type="Pfam" id="PF04239">
    <property type="entry name" value="DUF421"/>
    <property type="match status" value="1"/>
</dbReference>
<protein>
    <submittedName>
        <fullName evidence="9">DUF421 domain-containing protein</fullName>
    </submittedName>
</protein>
<gene>
    <name evidence="9" type="ORF">C1I91_26325</name>
</gene>
<reference evidence="9 10" key="1">
    <citation type="submission" date="2018-01" db="EMBL/GenBank/DDBJ databases">
        <title>Genome Sequencing and Assembly of Anaerobacter polyendosporus strain CT4.</title>
        <authorList>
            <person name="Tachaapaikoon C."/>
            <person name="Sutheeworapong S."/>
            <person name="Jenjaroenpun P."/>
            <person name="Wongsurawat T."/>
            <person name="Nookeaw I."/>
            <person name="Cheawchanlertfa P."/>
            <person name="Kosugi A."/>
            <person name="Cheevadhanarak S."/>
            <person name="Ratanakhanokchai K."/>
        </authorList>
    </citation>
    <scope>NUCLEOTIDE SEQUENCE [LARGE SCALE GENOMIC DNA]</scope>
    <source>
        <strain evidence="9 10">CT4</strain>
    </source>
</reference>
<feature type="transmembrane region" description="Helical" evidence="7">
    <location>
        <begin position="6"/>
        <end position="22"/>
    </location>
</feature>
<feature type="domain" description="YetF C-terminal" evidence="8">
    <location>
        <begin position="81"/>
        <end position="212"/>
    </location>
</feature>
<evidence type="ECO:0000256" key="5">
    <source>
        <dbReference type="ARBA" id="ARBA00022989"/>
    </source>
</evidence>
<dbReference type="GO" id="GO:0005886">
    <property type="term" value="C:plasma membrane"/>
    <property type="evidence" value="ECO:0007669"/>
    <property type="project" value="UniProtKB-SubCell"/>
</dbReference>
<dbReference type="OrthoDB" id="9778331at2"/>
<evidence type="ECO:0000256" key="6">
    <source>
        <dbReference type="ARBA" id="ARBA00023136"/>
    </source>
</evidence>
<dbReference type="AlphaFoldDB" id="A0A3R5VBW1"/>
<feature type="transmembrane region" description="Helical" evidence="7">
    <location>
        <begin position="61"/>
        <end position="79"/>
    </location>
</feature>
<evidence type="ECO:0000256" key="3">
    <source>
        <dbReference type="ARBA" id="ARBA00022475"/>
    </source>
</evidence>
<name>A0A3R5VBW1_9CLOT</name>
<proteinExistence type="inferred from homology"/>
<dbReference type="InterPro" id="IPR007353">
    <property type="entry name" value="DUF421"/>
</dbReference>
<comment type="subcellular location">
    <subcellularLocation>
        <location evidence="1">Cell membrane</location>
        <topology evidence="1">Multi-pass membrane protein</topology>
    </subcellularLocation>
</comment>
<dbReference type="Gene3D" id="3.30.240.20">
    <property type="entry name" value="bsu07140 like domains"/>
    <property type="match status" value="2"/>
</dbReference>
<evidence type="ECO:0000259" key="8">
    <source>
        <dbReference type="Pfam" id="PF04239"/>
    </source>
</evidence>
<dbReference type="PANTHER" id="PTHR34582">
    <property type="entry name" value="UPF0702 TRANSMEMBRANE PROTEIN YCAP"/>
    <property type="match status" value="1"/>
</dbReference>
<evidence type="ECO:0000313" key="10">
    <source>
        <dbReference type="Proteomes" id="UP000286268"/>
    </source>
</evidence>
<dbReference type="InterPro" id="IPR023090">
    <property type="entry name" value="UPF0702_alpha/beta_dom_sf"/>
</dbReference>
<keyword evidence="4 7" id="KW-0812">Transmembrane</keyword>
<dbReference type="KEGG" id="cmah:C1I91_26325"/>
<comment type="similarity">
    <text evidence="2">Belongs to the UPF0702 family.</text>
</comment>
<sequence length="225" mass="25130">MKIVITYSIRVILVYFFTYLSTRMMTKKAIAEMTAYEIAGVMILANVAAEPLVDKVVIKSIYGVGLLVALMVLVGRLAVINKLTMFFEHTATIIIENGNIDMKALKKLSLSMNQLKGLLREQGCDKVSDVQTAIFEPQGTLSVFLKGENKPVTLKDLNMSASNETITIPLILDGTIQHSNLKHIGKDENWLISELKNKGIEDFVKEVAIAELDPSWKLIILRKYN</sequence>
<accession>A0A3R5VBW1</accession>